<evidence type="ECO:0000313" key="2">
    <source>
        <dbReference type="EMBL" id="MBW4360646.1"/>
    </source>
</evidence>
<proteinExistence type="predicted"/>
<comment type="caution">
    <text evidence="2">The sequence shown here is derived from an EMBL/GenBank/DDBJ whole genome shotgun (WGS) entry which is preliminary data.</text>
</comment>
<keyword evidence="3" id="KW-1185">Reference proteome</keyword>
<feature type="transmembrane region" description="Helical" evidence="1">
    <location>
        <begin position="12"/>
        <end position="30"/>
    </location>
</feature>
<gene>
    <name evidence="2" type="ORF">KZH69_09145</name>
</gene>
<organism evidence="2 3">
    <name type="scientific">Flavobacterium taihuense</name>
    <dbReference type="NCBI Taxonomy" id="2857508"/>
    <lineage>
        <taxon>Bacteria</taxon>
        <taxon>Pseudomonadati</taxon>
        <taxon>Bacteroidota</taxon>
        <taxon>Flavobacteriia</taxon>
        <taxon>Flavobacteriales</taxon>
        <taxon>Flavobacteriaceae</taxon>
        <taxon>Flavobacterium</taxon>
    </lineage>
</organism>
<dbReference type="Proteomes" id="UP000812031">
    <property type="component" value="Unassembled WGS sequence"/>
</dbReference>
<dbReference type="RefSeq" id="WP_219317125.1">
    <property type="nucleotide sequence ID" value="NZ_JAHWYN010000006.1"/>
</dbReference>
<name>A0ABS6XWH6_9FLAO</name>
<protein>
    <submittedName>
        <fullName evidence="2">Uncharacterized protein</fullName>
    </submittedName>
</protein>
<evidence type="ECO:0000256" key="1">
    <source>
        <dbReference type="SAM" id="Phobius"/>
    </source>
</evidence>
<evidence type="ECO:0000313" key="3">
    <source>
        <dbReference type="Proteomes" id="UP000812031"/>
    </source>
</evidence>
<reference evidence="2 3" key="1">
    <citation type="submission" date="2021-07" db="EMBL/GenBank/DDBJ databases">
        <title>Flavobacterium sp. nov. isolated from sediment on the Taihu Lake.</title>
        <authorList>
            <person name="Qu J.-H."/>
        </authorList>
    </citation>
    <scope>NUCLEOTIDE SEQUENCE [LARGE SCALE GENOMIC DNA]</scope>
    <source>
        <strain evidence="2 3">NAS39</strain>
    </source>
</reference>
<accession>A0ABS6XWH6</accession>
<dbReference type="EMBL" id="JAHWYN010000006">
    <property type="protein sequence ID" value="MBW4360646.1"/>
    <property type="molecule type" value="Genomic_DNA"/>
</dbReference>
<sequence>MIAQEKNCSDSFPLSLLRILKISCVLLYLIPKTWKIDFFLLCGYLGGSGAIEISQHLAPTGFILLTIVWIGAYLRNPGLFLKD</sequence>
<keyword evidence="1" id="KW-0472">Membrane</keyword>
<keyword evidence="1" id="KW-1133">Transmembrane helix</keyword>
<feature type="transmembrane region" description="Helical" evidence="1">
    <location>
        <begin position="56"/>
        <end position="74"/>
    </location>
</feature>
<keyword evidence="1" id="KW-0812">Transmembrane</keyword>